<feature type="domain" description="SGNH hydrolase-type esterase" evidence="4">
    <location>
        <begin position="263"/>
        <end position="505"/>
    </location>
</feature>
<proteinExistence type="inferred from homology"/>
<dbReference type="Pfam" id="PF13472">
    <property type="entry name" value="Lipase_GDSL_2"/>
    <property type="match status" value="1"/>
</dbReference>
<gene>
    <name evidence="5" type="ORF">HJ583_010540</name>
</gene>
<keyword evidence="2" id="KW-0378">Hydrolase</keyword>
<evidence type="ECO:0000256" key="3">
    <source>
        <dbReference type="SAM" id="SignalP"/>
    </source>
</evidence>
<feature type="chain" id="PRO_5046876250" evidence="3">
    <location>
        <begin position="24"/>
        <end position="529"/>
    </location>
</feature>
<evidence type="ECO:0000313" key="5">
    <source>
        <dbReference type="EMBL" id="NSL55462.1"/>
    </source>
</evidence>
<dbReference type="InterPro" id="IPR036514">
    <property type="entry name" value="SGNH_hydro_sf"/>
</dbReference>
<evidence type="ECO:0000256" key="1">
    <source>
        <dbReference type="ARBA" id="ARBA00008668"/>
    </source>
</evidence>
<evidence type="ECO:0000313" key="6">
    <source>
        <dbReference type="Proteomes" id="UP000778523"/>
    </source>
</evidence>
<accession>A0ABX2IGR1</accession>
<name>A0ABX2IGR1_9RHOO</name>
<dbReference type="PANTHER" id="PTHR43695:SF1">
    <property type="entry name" value="RHAMNOGALACTURONAN ACETYLESTERASE"/>
    <property type="match status" value="1"/>
</dbReference>
<dbReference type="Proteomes" id="UP000778523">
    <property type="component" value="Unassembled WGS sequence"/>
</dbReference>
<dbReference type="InterPro" id="IPR013830">
    <property type="entry name" value="SGNH_hydro"/>
</dbReference>
<dbReference type="RefSeq" id="WP_170021859.1">
    <property type="nucleotide sequence ID" value="NZ_JABCSC020000002.1"/>
</dbReference>
<dbReference type="PANTHER" id="PTHR43695">
    <property type="entry name" value="PUTATIVE (AFU_ORTHOLOGUE AFUA_2G17250)-RELATED"/>
    <property type="match status" value="1"/>
</dbReference>
<evidence type="ECO:0000256" key="2">
    <source>
        <dbReference type="ARBA" id="ARBA00022801"/>
    </source>
</evidence>
<keyword evidence="3" id="KW-0732">Signal</keyword>
<comment type="caution">
    <text evidence="5">The sequence shown here is derived from an EMBL/GenBank/DDBJ whole genome shotgun (WGS) entry which is preliminary data.</text>
</comment>
<evidence type="ECO:0000259" key="4">
    <source>
        <dbReference type="Pfam" id="PF13472"/>
    </source>
</evidence>
<dbReference type="CDD" id="cd01821">
    <property type="entry name" value="Rhamnogalacturan_acetylesterase_like"/>
    <property type="match status" value="1"/>
</dbReference>
<reference evidence="5 6" key="1">
    <citation type="submission" date="2020-06" db="EMBL/GenBank/DDBJ databases">
        <title>Draft genome of Uliginosibacterium sp. IMCC34675.</title>
        <authorList>
            <person name="Song J."/>
        </authorList>
    </citation>
    <scope>NUCLEOTIDE SEQUENCE [LARGE SCALE GENOMIC DNA]</scope>
    <source>
        <strain evidence="5 6">IMCC34675</strain>
    </source>
</reference>
<comment type="similarity">
    <text evidence="1">Belongs to the 'GDSL' lipolytic enzyme family.</text>
</comment>
<keyword evidence="6" id="KW-1185">Reference proteome</keyword>
<dbReference type="InterPro" id="IPR037459">
    <property type="entry name" value="RhgT-like"/>
</dbReference>
<feature type="signal peptide" evidence="3">
    <location>
        <begin position="1"/>
        <end position="23"/>
    </location>
</feature>
<sequence length="529" mass="56670">MKSMNACRTARASLLATALLALAGCAGMGLQKLSGTVVQGVVSQGGPLAKARIVVTDALGQKKTASADAQGHYALNVDGMQAPLMLLAVEPGNNNCTDSTKPWAKCFGALLPELKANASNTANINALSDRAVSSVASALKLKGPQELLEKGSTEGIEAALIRDRSAGGRKAVLQALKDAGVPDAENFDPVTTPMLADGKGVDAVLSALVHNRGYDNDTGVPGGTAILDADYRYVGNEEPLNLARAQAALARAKDPAYTRVIIVGDSTASTYEGFRLPRMGWGQVFEELFKPEAKVKVLNNAKSGRSSRNFYNQGYFRQMMQYVRPGDYVIIHHGHNDQNCDAAKAKRGAADVANACTYPNDAQGRKQFPQGKPELSFQNSLEVYVKEARAKGAIPIIMTPTTRVWNKDRKEGFPVVPNHFTSAGQGNGFAFVGDYSQTIRDTARASKLPLIDIEAKTIAFVNAHQDDWKKYWLAVDPALYPFYAKESSGTLAKPDTTHFQEAGARAVAQMVAQGIKETPELKALADKLK</sequence>
<organism evidence="5 6">
    <name type="scientific">Uliginosibacterium aquaticum</name>
    <dbReference type="NCBI Taxonomy" id="2731212"/>
    <lineage>
        <taxon>Bacteria</taxon>
        <taxon>Pseudomonadati</taxon>
        <taxon>Pseudomonadota</taxon>
        <taxon>Betaproteobacteria</taxon>
        <taxon>Rhodocyclales</taxon>
        <taxon>Zoogloeaceae</taxon>
        <taxon>Uliginosibacterium</taxon>
    </lineage>
</organism>
<dbReference type="Gene3D" id="3.40.50.1110">
    <property type="entry name" value="SGNH hydrolase"/>
    <property type="match status" value="1"/>
</dbReference>
<protein>
    <submittedName>
        <fullName evidence="5">Rhamnogalacturonan acetylesterase</fullName>
    </submittedName>
</protein>
<dbReference type="EMBL" id="JABCSC020000002">
    <property type="protein sequence ID" value="NSL55462.1"/>
    <property type="molecule type" value="Genomic_DNA"/>
</dbReference>
<dbReference type="PROSITE" id="PS51257">
    <property type="entry name" value="PROKAR_LIPOPROTEIN"/>
    <property type="match status" value="1"/>
</dbReference>
<dbReference type="SUPFAM" id="SSF52266">
    <property type="entry name" value="SGNH hydrolase"/>
    <property type="match status" value="1"/>
</dbReference>